<dbReference type="Gene3D" id="3.90.1200.10">
    <property type="match status" value="1"/>
</dbReference>
<dbReference type="CDD" id="cd05154">
    <property type="entry name" value="ACAD10_11_N-like"/>
    <property type="match status" value="1"/>
</dbReference>
<reference evidence="2 3" key="1">
    <citation type="submission" date="2023-09" db="EMBL/GenBank/DDBJ databases">
        <title>Xinfangfangia sedmenti sp. nov., isolated the sedment.</title>
        <authorList>
            <person name="Xu L."/>
        </authorList>
    </citation>
    <scope>NUCLEOTIDE SEQUENCE [LARGE SCALE GENOMIC DNA]</scope>
    <source>
        <strain evidence="2 3">LG-4</strain>
    </source>
</reference>
<sequence length="368" mass="42293">MPIFATQFDAADMARRLQDWLRRQPGLGGAVVHEVAEATAGAGWSNETYRVSLSPAPGAAPEKLILRLPPEGESLLMEYDIARQYGTMKALEGIPGYPAARVRWFEGDTSVLGRPFYFMDFAEGRTAADKPVYITSGWIHEASDDERRRLWTSTIQAAANLQKVDWRKTGLAAYQWPDRNRSCIEQHLDWWERIYDWGAGFLPDEPVPIVVELRRWLRANMPREETVSFVWGDARFANVIYRDFRPVALLDWEMSCFGDPEIDFTYIHFCHRHLQLIAHGGDIHAPEQGGVPSEDECKAIYESHAGRPLRNYDYYWLFNAFRIYCVRQRIAGLSVKWDTMALDDAMRLRAVPTLEWEVGTRMTRAGRA</sequence>
<dbReference type="InterPro" id="IPR041726">
    <property type="entry name" value="ACAD10_11_N"/>
</dbReference>
<comment type="caution">
    <text evidence="2">The sequence shown here is derived from an EMBL/GenBank/DDBJ whole genome shotgun (WGS) entry which is preliminary data.</text>
</comment>
<gene>
    <name evidence="2" type="ORF">RGD00_15920</name>
</gene>
<keyword evidence="3" id="KW-1185">Reference proteome</keyword>
<dbReference type="Gene3D" id="3.30.200.20">
    <property type="entry name" value="Phosphorylase Kinase, domain 1"/>
    <property type="match status" value="1"/>
</dbReference>
<evidence type="ECO:0000259" key="1">
    <source>
        <dbReference type="Pfam" id="PF01636"/>
    </source>
</evidence>
<dbReference type="Pfam" id="PF01636">
    <property type="entry name" value="APH"/>
    <property type="match status" value="1"/>
</dbReference>
<dbReference type="InterPro" id="IPR051678">
    <property type="entry name" value="AGP_Transferase"/>
</dbReference>
<accession>A0ABU1FB34</accession>
<dbReference type="RefSeq" id="WP_310458272.1">
    <property type="nucleotide sequence ID" value="NZ_JAVKPH010000021.1"/>
</dbReference>
<dbReference type="EMBL" id="JAVKPH010000021">
    <property type="protein sequence ID" value="MDR5654102.1"/>
    <property type="molecule type" value="Genomic_DNA"/>
</dbReference>
<organism evidence="2 3">
    <name type="scientific">Ruixingdingia sedimenti</name>
    <dbReference type="NCBI Taxonomy" id="3073604"/>
    <lineage>
        <taxon>Bacteria</taxon>
        <taxon>Pseudomonadati</taxon>
        <taxon>Pseudomonadota</taxon>
        <taxon>Alphaproteobacteria</taxon>
        <taxon>Rhodobacterales</taxon>
        <taxon>Paracoccaceae</taxon>
        <taxon>Ruixingdingia</taxon>
    </lineage>
</organism>
<proteinExistence type="predicted"/>
<name>A0ABU1FB34_9RHOB</name>
<dbReference type="InterPro" id="IPR011009">
    <property type="entry name" value="Kinase-like_dom_sf"/>
</dbReference>
<evidence type="ECO:0000313" key="3">
    <source>
        <dbReference type="Proteomes" id="UP001247754"/>
    </source>
</evidence>
<dbReference type="InterPro" id="IPR002575">
    <property type="entry name" value="Aminoglycoside_PTrfase"/>
</dbReference>
<dbReference type="PANTHER" id="PTHR21310">
    <property type="entry name" value="AMINOGLYCOSIDE PHOSPHOTRANSFERASE-RELATED-RELATED"/>
    <property type="match status" value="1"/>
</dbReference>
<evidence type="ECO:0000313" key="2">
    <source>
        <dbReference type="EMBL" id="MDR5654102.1"/>
    </source>
</evidence>
<dbReference type="Proteomes" id="UP001247754">
    <property type="component" value="Unassembled WGS sequence"/>
</dbReference>
<dbReference type="PANTHER" id="PTHR21310:SF40">
    <property type="entry name" value="AMINOGLYCOSIDE PHOSPHOTRANSFERASE DOMAIN-CONTAINING PROTEIN-RELATED"/>
    <property type="match status" value="1"/>
</dbReference>
<feature type="domain" description="Aminoglycoside phosphotransferase" evidence="1">
    <location>
        <begin position="41"/>
        <end position="268"/>
    </location>
</feature>
<dbReference type="SUPFAM" id="SSF56112">
    <property type="entry name" value="Protein kinase-like (PK-like)"/>
    <property type="match status" value="1"/>
</dbReference>
<protein>
    <submittedName>
        <fullName evidence="2">Phosphotransferase family protein</fullName>
    </submittedName>
</protein>